<keyword evidence="4" id="KW-0812">Transmembrane</keyword>
<evidence type="ECO:0000313" key="7">
    <source>
        <dbReference type="Proteomes" id="UP000253209"/>
    </source>
</evidence>
<dbReference type="Pfam" id="PF13620">
    <property type="entry name" value="CarboxypepD_reg"/>
    <property type="match status" value="1"/>
</dbReference>
<proteinExistence type="predicted"/>
<comment type="caution">
    <text evidence="6">The sequence shown here is derived from an EMBL/GenBank/DDBJ whole genome shotgun (WGS) entry which is preliminary data.</text>
</comment>
<keyword evidence="4" id="KW-1133">Transmembrane helix</keyword>
<keyword evidence="3" id="KW-0998">Cell outer membrane</keyword>
<dbReference type="AlphaFoldDB" id="A0A367GQI0"/>
<gene>
    <name evidence="6" type="ORF">DJ568_07515</name>
</gene>
<dbReference type="InterPro" id="IPR013784">
    <property type="entry name" value="Carb-bd-like_fold"/>
</dbReference>
<dbReference type="Proteomes" id="UP000253209">
    <property type="component" value="Unassembled WGS sequence"/>
</dbReference>
<accession>A0A367GQI0</accession>
<dbReference type="GO" id="GO:0009279">
    <property type="term" value="C:cell outer membrane"/>
    <property type="evidence" value="ECO:0007669"/>
    <property type="project" value="UniProtKB-SubCell"/>
</dbReference>
<dbReference type="Gene3D" id="2.60.40.1120">
    <property type="entry name" value="Carboxypeptidase-like, regulatory domain"/>
    <property type="match status" value="1"/>
</dbReference>
<evidence type="ECO:0000256" key="3">
    <source>
        <dbReference type="ARBA" id="ARBA00023237"/>
    </source>
</evidence>
<dbReference type="OrthoDB" id="606851at2"/>
<dbReference type="RefSeq" id="WP_114004639.1">
    <property type="nucleotide sequence ID" value="NZ_QGDC01000003.1"/>
</dbReference>
<dbReference type="PANTHER" id="PTHR40980:SF4">
    <property type="entry name" value="TONB-DEPENDENT RECEPTOR-LIKE BETA-BARREL DOMAIN-CONTAINING PROTEIN"/>
    <property type="match status" value="1"/>
</dbReference>
<keyword evidence="7" id="KW-1185">Reference proteome</keyword>
<dbReference type="SUPFAM" id="SSF56935">
    <property type="entry name" value="Porins"/>
    <property type="match status" value="1"/>
</dbReference>
<evidence type="ECO:0000259" key="5">
    <source>
        <dbReference type="Pfam" id="PF14905"/>
    </source>
</evidence>
<dbReference type="PANTHER" id="PTHR40980">
    <property type="entry name" value="PLUG DOMAIN-CONTAINING PROTEIN"/>
    <property type="match status" value="1"/>
</dbReference>
<feature type="domain" description="Outer membrane protein beta-barrel" evidence="5">
    <location>
        <begin position="405"/>
        <end position="808"/>
    </location>
</feature>
<dbReference type="Gene3D" id="2.40.170.20">
    <property type="entry name" value="TonB-dependent receptor, beta-barrel domain"/>
    <property type="match status" value="1"/>
</dbReference>
<dbReference type="InterPro" id="IPR041700">
    <property type="entry name" value="OMP_b-brl_3"/>
</dbReference>
<feature type="transmembrane region" description="Helical" evidence="4">
    <location>
        <begin position="21"/>
        <end position="41"/>
    </location>
</feature>
<keyword evidence="2 4" id="KW-0472">Membrane</keyword>
<evidence type="ECO:0000256" key="2">
    <source>
        <dbReference type="ARBA" id="ARBA00023136"/>
    </source>
</evidence>
<keyword evidence="6" id="KW-0675">Receptor</keyword>
<comment type="subcellular location">
    <subcellularLocation>
        <location evidence="1">Cell outer membrane</location>
    </subcellularLocation>
</comment>
<evidence type="ECO:0000256" key="1">
    <source>
        <dbReference type="ARBA" id="ARBA00004442"/>
    </source>
</evidence>
<name>A0A367GQI0_9SPHI</name>
<evidence type="ECO:0000313" key="6">
    <source>
        <dbReference type="EMBL" id="RCH55724.1"/>
    </source>
</evidence>
<dbReference type="GO" id="GO:0030246">
    <property type="term" value="F:carbohydrate binding"/>
    <property type="evidence" value="ECO:0007669"/>
    <property type="project" value="InterPro"/>
</dbReference>
<protein>
    <submittedName>
        <fullName evidence="6">TonB-dependent receptor</fullName>
    </submittedName>
</protein>
<organism evidence="6 7">
    <name type="scientific">Mucilaginibacter hurinus</name>
    <dbReference type="NCBI Taxonomy" id="2201324"/>
    <lineage>
        <taxon>Bacteria</taxon>
        <taxon>Pseudomonadati</taxon>
        <taxon>Bacteroidota</taxon>
        <taxon>Sphingobacteriia</taxon>
        <taxon>Sphingobacteriales</taxon>
        <taxon>Sphingobacteriaceae</taxon>
        <taxon>Mucilaginibacter</taxon>
    </lineage>
</organism>
<reference evidence="6 7" key="1">
    <citation type="submission" date="2018-05" db="EMBL/GenBank/DDBJ databases">
        <title>Mucilaginibacter hurinus sp. nov., isolated from briquette warehouse soil.</title>
        <authorList>
            <person name="Choi L."/>
        </authorList>
    </citation>
    <scope>NUCLEOTIDE SEQUENCE [LARGE SCALE GENOMIC DNA]</scope>
    <source>
        <strain evidence="6 7">ZR32</strain>
    </source>
</reference>
<dbReference type="InterPro" id="IPR036942">
    <property type="entry name" value="Beta-barrel_TonB_sf"/>
</dbReference>
<evidence type="ECO:0000256" key="4">
    <source>
        <dbReference type="SAM" id="Phobius"/>
    </source>
</evidence>
<dbReference type="EMBL" id="QGDC01000003">
    <property type="protein sequence ID" value="RCH55724.1"/>
    <property type="molecule type" value="Genomic_DNA"/>
</dbReference>
<dbReference type="Pfam" id="PF14905">
    <property type="entry name" value="OMP_b-brl_3"/>
    <property type="match status" value="1"/>
</dbReference>
<dbReference type="SUPFAM" id="SSF49452">
    <property type="entry name" value="Starch-binding domain-like"/>
    <property type="match status" value="1"/>
</dbReference>
<sequence length="835" mass="94140">MLLKDTYCPIFRMGNHKYLRIVIFTIVLTMLFICAASQLHAQQTTAKGTITGSAIEENGKPAEYATISLLKAADSAVVKGAITNEAGKYLFERVPEGGYIIAVVAMGFNKAASAPFTIANGTTITIPTLRLVPESRALNTVNITAAKPLIERKPDRMVMNVANTVLAAGNNALEILEKAPEVTIDRDDQISLQGKTGVTVMINDKLTYLSETQLAALLRATDGTTIQSIEVITNPSSKYDAAGNSGIINIKLKKNSQSGTNGSITAGAGYGWNFRDNSSINLNHKQGDWNIFGSFSHGDIKREQEMELKRVVTTSKDQTFFDQDVLFGTKVHYNNYRFGVDYNTSKKNVIGFIINGNHTNGYDDNDNITYIGSSFEKADTIQKTPSKLNQTYRNIALNLNDKFQIDTLGQEISIDLDYSKFRNNSRAVYDTRFFLADGTEYKTPLKVFNETPSVITINTQKADYVKPFNKTLKFEAGIKFSAVKTDNDLQAKIDETGGGLIVDTTRTNRFIYDEKIKAAYVNLSKEFKTTSVQLGLRAEHTSSVGNLVTKNNIVKRDYLNLFPTLFINHKLGKKHEVGFSYSRRIDRPSYEDLNPFIYYLDQYTFSEGNPFLKPQYTNSFELNYTYNKNIHVSFNYSKTSDVFTEIILTDTIKKATYQTYLNFKEQNNYSLNLNAPYTVAKWWTGSVNFTGFYNEFRTNDLLGSDLNKGKAAFVLKTTQSFLLPKEIKGEIMTFYQSAMTYGIYNIKPQYSIDLGVSRSFVNKKLNIKVAVSDVFFMRRNDITAQYQTVDLDIRQRRETRIARINLTYNFGNNKIKSRERRTGADAESDRVKSKN</sequence>